<evidence type="ECO:0000256" key="1">
    <source>
        <dbReference type="SAM" id="SignalP"/>
    </source>
</evidence>
<keyword evidence="1" id="KW-0732">Signal</keyword>
<comment type="caution">
    <text evidence="2">The sequence shown here is derived from an EMBL/GenBank/DDBJ whole genome shotgun (WGS) entry which is preliminary data.</text>
</comment>
<dbReference type="RefSeq" id="WP_109615707.1">
    <property type="nucleotide sequence ID" value="NZ_QGDO01000001.1"/>
</dbReference>
<dbReference type="AlphaFoldDB" id="A0A315ZF34"/>
<feature type="signal peptide" evidence="1">
    <location>
        <begin position="1"/>
        <end position="18"/>
    </location>
</feature>
<dbReference type="Proteomes" id="UP000245535">
    <property type="component" value="Unassembled WGS sequence"/>
</dbReference>
<evidence type="ECO:0000313" key="2">
    <source>
        <dbReference type="EMBL" id="PWJ44196.1"/>
    </source>
</evidence>
<dbReference type="PROSITE" id="PS51257">
    <property type="entry name" value="PROKAR_LIPOPROTEIN"/>
    <property type="match status" value="1"/>
</dbReference>
<proteinExistence type="predicted"/>
<evidence type="ECO:0000313" key="3">
    <source>
        <dbReference type="Proteomes" id="UP000245535"/>
    </source>
</evidence>
<dbReference type="EMBL" id="QGDO01000001">
    <property type="protein sequence ID" value="PWJ44196.1"/>
    <property type="molecule type" value="Genomic_DNA"/>
</dbReference>
<feature type="chain" id="PRO_5016316377" evidence="1">
    <location>
        <begin position="19"/>
        <end position="191"/>
    </location>
</feature>
<name>A0A315ZF34_SEDFL</name>
<gene>
    <name evidence="2" type="ORF">BC781_101546</name>
</gene>
<reference evidence="2 3" key="1">
    <citation type="submission" date="2018-03" db="EMBL/GenBank/DDBJ databases">
        <title>Genomic Encyclopedia of Archaeal and Bacterial Type Strains, Phase II (KMG-II): from individual species to whole genera.</title>
        <authorList>
            <person name="Goeker M."/>
        </authorList>
    </citation>
    <scope>NUCLEOTIDE SEQUENCE [LARGE SCALE GENOMIC DNA]</scope>
    <source>
        <strain evidence="2 3">DSM 28229</strain>
    </source>
</reference>
<keyword evidence="3" id="KW-1185">Reference proteome</keyword>
<organism evidence="2 3">
    <name type="scientific">Sediminitomix flava</name>
    <dbReference type="NCBI Taxonomy" id="379075"/>
    <lineage>
        <taxon>Bacteria</taxon>
        <taxon>Pseudomonadati</taxon>
        <taxon>Bacteroidota</taxon>
        <taxon>Cytophagia</taxon>
        <taxon>Cytophagales</taxon>
        <taxon>Flammeovirgaceae</taxon>
        <taxon>Sediminitomix</taxon>
    </lineage>
</organism>
<sequence length="191" mass="23137">MRNFVLFSSIILFIFACAYDQTPSTNVDDYITTVQQDTLQFQLALYIAKKPKRKDPKKFYDENFHSYYQQRGKDYEFLHYWIDNEHVHHFSLLKKEYKSLHNKHRAIAGRFTLNDQNSIENFDYYYWSPAIQPEDARKVANDVFDEILKEKSVKKLYGRKDLIDFPNKDTFYDAPQRKWVYQPDTLKQLFQ</sequence>
<protein>
    <submittedName>
        <fullName evidence="2">Uncharacterized protein</fullName>
    </submittedName>
</protein>
<accession>A0A315ZF34</accession>